<comment type="caution">
    <text evidence="1">The sequence shown here is derived from an EMBL/GenBank/DDBJ whole genome shotgun (WGS) entry which is preliminary data.</text>
</comment>
<sequence>MDTFVTIVTSELELRRNSNDNCRIVKSEIHDLRGLLASAKYDVAKYGVGTIATIVLAASRSIK</sequence>
<name>A0A565BZ85_9BRAS</name>
<evidence type="ECO:0000313" key="2">
    <source>
        <dbReference type="Proteomes" id="UP000489600"/>
    </source>
</evidence>
<gene>
    <name evidence="1" type="ORF">ANE_LOCUS17071</name>
</gene>
<reference evidence="1" key="1">
    <citation type="submission" date="2019-07" db="EMBL/GenBank/DDBJ databases">
        <authorList>
            <person name="Dittberner H."/>
        </authorList>
    </citation>
    <scope>NUCLEOTIDE SEQUENCE [LARGE SCALE GENOMIC DNA]</scope>
</reference>
<protein>
    <submittedName>
        <fullName evidence="1">Uncharacterized protein</fullName>
    </submittedName>
</protein>
<dbReference type="Proteomes" id="UP000489600">
    <property type="component" value="Unassembled WGS sequence"/>
</dbReference>
<dbReference type="AlphaFoldDB" id="A0A565BZ85"/>
<accession>A0A565BZ85</accession>
<evidence type="ECO:0000313" key="1">
    <source>
        <dbReference type="EMBL" id="VVB06627.1"/>
    </source>
</evidence>
<proteinExistence type="predicted"/>
<organism evidence="1 2">
    <name type="scientific">Arabis nemorensis</name>
    <dbReference type="NCBI Taxonomy" id="586526"/>
    <lineage>
        <taxon>Eukaryota</taxon>
        <taxon>Viridiplantae</taxon>
        <taxon>Streptophyta</taxon>
        <taxon>Embryophyta</taxon>
        <taxon>Tracheophyta</taxon>
        <taxon>Spermatophyta</taxon>
        <taxon>Magnoliopsida</taxon>
        <taxon>eudicotyledons</taxon>
        <taxon>Gunneridae</taxon>
        <taxon>Pentapetalae</taxon>
        <taxon>rosids</taxon>
        <taxon>malvids</taxon>
        <taxon>Brassicales</taxon>
        <taxon>Brassicaceae</taxon>
        <taxon>Arabideae</taxon>
        <taxon>Arabis</taxon>
    </lineage>
</organism>
<keyword evidence="2" id="KW-1185">Reference proteome</keyword>
<dbReference type="EMBL" id="CABITT030000005">
    <property type="protein sequence ID" value="VVB06627.1"/>
    <property type="molecule type" value="Genomic_DNA"/>
</dbReference>